<feature type="compositionally biased region" description="Basic and acidic residues" evidence="2">
    <location>
        <begin position="354"/>
        <end position="368"/>
    </location>
</feature>
<dbReference type="EMBL" id="CALNXJ010000008">
    <property type="protein sequence ID" value="CAH3045435.1"/>
    <property type="molecule type" value="Genomic_DNA"/>
</dbReference>
<dbReference type="PANTHER" id="PTHR12365:SF7">
    <property type="entry name" value="PROTEIN SPROUTY"/>
    <property type="match status" value="1"/>
</dbReference>
<evidence type="ECO:0000313" key="4">
    <source>
        <dbReference type="Proteomes" id="UP001159428"/>
    </source>
</evidence>
<feature type="region of interest" description="Disordered" evidence="2">
    <location>
        <begin position="322"/>
        <end position="344"/>
    </location>
</feature>
<dbReference type="Pfam" id="PF05210">
    <property type="entry name" value="Sprouty"/>
    <property type="match status" value="2"/>
</dbReference>
<protein>
    <submittedName>
        <fullName evidence="3">Uncharacterized protein</fullName>
    </submittedName>
</protein>
<gene>
    <name evidence="3" type="ORF">PMEA_00033550</name>
</gene>
<comment type="caution">
    <text evidence="3">The sequence shown here is derived from an EMBL/GenBank/DDBJ whole genome shotgun (WGS) entry which is preliminary data.</text>
</comment>
<name>A0AAU9W6E1_9CNID</name>
<sequence length="558" mass="61786">MLQNEKESCSTPVHLDMGGEYCTLREISDAAAAAGATKKLTSQKPEQNAQANHTSRDDKDINLSPRHKVLRSKSTPGRETPVNIVLDTEGVSAKHVNGVQPSASGHYVIAPARRSTGHVKPGGRRSLGSLSTREPPAPLCYFAYLGKLTPAPKDTQRGRLHSAHDILADRPVIITSTSIISPYATNVICQEFEAIEEDERRGDCHDLLDCCTCMCCVKGLFYHCTKDNKDEGKISEDPCSCQGPVSECMGRWGIMGVMSIFMPCLCCYLPFEAYFKCHDCVKTMNSGDEHMAIRRSPSISELADSPSDSTRHDTAISVLVSNSDSDDSRLKKEQPKKGKKKDSLRRCKSFPFNGERKHSKETQPGEWKSAWDKERGYVTDLIAENQPVKNQPQLSYFAYLGARSPHFVRYQAVSSDADVIINLGTDIISQNRATDRINSPERKEFQGESVYASEPLKPDRTQLIECCTCMCCVKAVFYHCTKDDEDSGRNWADEPCSCEEPGIDCAAGWCIMGIFSLFIPCLVCYPVMKICSNISFKSLSKQESKGKKGCRSCLSVVN</sequence>
<evidence type="ECO:0000256" key="2">
    <source>
        <dbReference type="SAM" id="MobiDB-lite"/>
    </source>
</evidence>
<feature type="region of interest" description="Disordered" evidence="2">
    <location>
        <begin position="35"/>
        <end position="81"/>
    </location>
</feature>
<evidence type="ECO:0000313" key="3">
    <source>
        <dbReference type="EMBL" id="CAH3045435.1"/>
    </source>
</evidence>
<dbReference type="GO" id="GO:0048513">
    <property type="term" value="P:animal organ development"/>
    <property type="evidence" value="ECO:0007669"/>
    <property type="project" value="TreeGrafter"/>
</dbReference>
<comment type="similarity">
    <text evidence="1">Belongs to the sprouty family.</text>
</comment>
<evidence type="ECO:0000256" key="1">
    <source>
        <dbReference type="ARBA" id="ARBA00010964"/>
    </source>
</evidence>
<dbReference type="GO" id="GO:0040037">
    <property type="term" value="P:negative regulation of fibroblast growth factor receptor signaling pathway"/>
    <property type="evidence" value="ECO:0007669"/>
    <property type="project" value="TreeGrafter"/>
</dbReference>
<keyword evidence="4" id="KW-1185">Reference proteome</keyword>
<dbReference type="Proteomes" id="UP001159428">
    <property type="component" value="Unassembled WGS sequence"/>
</dbReference>
<feature type="compositionally biased region" description="Basic and acidic residues" evidence="2">
    <location>
        <begin position="326"/>
        <end position="336"/>
    </location>
</feature>
<proteinExistence type="inferred from homology"/>
<dbReference type="GO" id="GO:0016020">
    <property type="term" value="C:membrane"/>
    <property type="evidence" value="ECO:0007669"/>
    <property type="project" value="InterPro"/>
</dbReference>
<reference evidence="3 4" key="1">
    <citation type="submission" date="2022-05" db="EMBL/GenBank/DDBJ databases">
        <authorList>
            <consortium name="Genoscope - CEA"/>
            <person name="William W."/>
        </authorList>
    </citation>
    <scope>NUCLEOTIDE SEQUENCE [LARGE SCALE GENOMIC DNA]</scope>
</reference>
<dbReference type="InterPro" id="IPR051192">
    <property type="entry name" value="Sprouty_domain"/>
</dbReference>
<organism evidence="3 4">
    <name type="scientific">Pocillopora meandrina</name>
    <dbReference type="NCBI Taxonomy" id="46732"/>
    <lineage>
        <taxon>Eukaryota</taxon>
        <taxon>Metazoa</taxon>
        <taxon>Cnidaria</taxon>
        <taxon>Anthozoa</taxon>
        <taxon>Hexacorallia</taxon>
        <taxon>Scleractinia</taxon>
        <taxon>Astrocoeniina</taxon>
        <taxon>Pocilloporidae</taxon>
        <taxon>Pocillopora</taxon>
    </lineage>
</organism>
<dbReference type="GO" id="GO:0046580">
    <property type="term" value="P:negative regulation of Ras protein signal transduction"/>
    <property type="evidence" value="ECO:0007669"/>
    <property type="project" value="TreeGrafter"/>
</dbReference>
<dbReference type="GO" id="GO:0005829">
    <property type="term" value="C:cytosol"/>
    <property type="evidence" value="ECO:0007669"/>
    <property type="project" value="TreeGrafter"/>
</dbReference>
<dbReference type="InterPro" id="IPR007875">
    <property type="entry name" value="Sprouty"/>
</dbReference>
<dbReference type="PROSITE" id="PS51227">
    <property type="entry name" value="SPR"/>
    <property type="match status" value="2"/>
</dbReference>
<accession>A0AAU9W6E1</accession>
<feature type="region of interest" description="Disordered" evidence="2">
    <location>
        <begin position="349"/>
        <end position="368"/>
    </location>
</feature>
<feature type="compositionally biased region" description="Polar residues" evidence="2">
    <location>
        <begin position="39"/>
        <end position="53"/>
    </location>
</feature>
<dbReference type="AlphaFoldDB" id="A0AAU9W6E1"/>
<dbReference type="PANTHER" id="PTHR12365">
    <property type="entry name" value="SPROUTY"/>
    <property type="match status" value="1"/>
</dbReference>